<keyword evidence="4 7" id="KW-0812">Transmembrane</keyword>
<feature type="transmembrane region" description="Helical" evidence="7">
    <location>
        <begin position="112"/>
        <end position="135"/>
    </location>
</feature>
<evidence type="ECO:0000256" key="3">
    <source>
        <dbReference type="ARBA" id="ARBA00022475"/>
    </source>
</evidence>
<comment type="subcellular location">
    <subcellularLocation>
        <location evidence="1">Cell membrane</location>
        <topology evidence="1">Multi-pass membrane protein</topology>
    </subcellularLocation>
</comment>
<evidence type="ECO:0000313" key="9">
    <source>
        <dbReference type="Proteomes" id="UP000596074"/>
    </source>
</evidence>
<sequence>MLAIRHTLEVFFTFLWLGCISFGGPAAHIGIFQREFVQRRQWLGNDDFSRLLALVQFLPGPASSQLGFAIGRVQAGLPGAVAAFIGFTLPSAALMLAFALGMLAGLGDQYSWLAGIMLGLKWLAVVVVADAVLTMNRNFCTDGFTRIIAAAMAALTLATGFMALGGLLLAALAGGLWWKPAQPSTATPATLPKPNGRSLLWLLPFAALPLLAVISSPVVDLINGFFYSGTLVFGGGHVVLPLLQQQFEQQLTADALLAGYALAQAMPGPLFTLATYLGAMLLPTAPVSGALLATLAVFLPGFLLLLAVQPYWHLLTRYPRIRAAVAAVNAAVVGLLFATFINPVLTSAGLWHYSSWQIVMPGLAMLGGVMALRWLKLPVWALVLLMIATGLVFQVITHS</sequence>
<evidence type="ECO:0000313" key="8">
    <source>
        <dbReference type="EMBL" id="QQD24000.1"/>
    </source>
</evidence>
<dbReference type="EMBL" id="CP046056">
    <property type="protein sequence ID" value="QQD24000.1"/>
    <property type="molecule type" value="Genomic_DNA"/>
</dbReference>
<organism evidence="8 9">
    <name type="scientific">Venatoribacter cucullus</name>
    <dbReference type="NCBI Taxonomy" id="2661630"/>
    <lineage>
        <taxon>Bacteria</taxon>
        <taxon>Pseudomonadati</taxon>
        <taxon>Pseudomonadota</taxon>
        <taxon>Gammaproteobacteria</taxon>
        <taxon>Oceanospirillales</taxon>
        <taxon>Oceanospirillaceae</taxon>
        <taxon>Venatoribacter</taxon>
    </lineage>
</organism>
<dbReference type="Proteomes" id="UP000596074">
    <property type="component" value="Chromosome"/>
</dbReference>
<keyword evidence="9" id="KW-1185">Reference proteome</keyword>
<proteinExistence type="inferred from homology"/>
<protein>
    <submittedName>
        <fullName evidence="8">Chromate efflux transporter</fullName>
    </submittedName>
</protein>
<feature type="transmembrane region" description="Helical" evidence="7">
    <location>
        <begin position="199"/>
        <end position="219"/>
    </location>
</feature>
<feature type="transmembrane region" description="Helical" evidence="7">
    <location>
        <begin position="77"/>
        <end position="100"/>
    </location>
</feature>
<dbReference type="AlphaFoldDB" id="A0A9X7YMW3"/>
<feature type="transmembrane region" description="Helical" evidence="7">
    <location>
        <begin position="289"/>
        <end position="308"/>
    </location>
</feature>
<dbReference type="NCBIfam" id="TIGR00937">
    <property type="entry name" value="2A51"/>
    <property type="match status" value="1"/>
</dbReference>
<dbReference type="PANTHER" id="PTHR33567">
    <property type="entry name" value="CHROMATE ION TRANSPORTER (EUROFUNG)"/>
    <property type="match status" value="1"/>
</dbReference>
<dbReference type="GO" id="GO:0015109">
    <property type="term" value="F:chromate transmembrane transporter activity"/>
    <property type="evidence" value="ECO:0007669"/>
    <property type="project" value="InterPro"/>
</dbReference>
<feature type="transmembrane region" description="Helical" evidence="7">
    <location>
        <begin position="147"/>
        <end position="178"/>
    </location>
</feature>
<feature type="transmembrane region" description="Helical" evidence="7">
    <location>
        <begin position="379"/>
        <end position="396"/>
    </location>
</feature>
<evidence type="ECO:0000256" key="1">
    <source>
        <dbReference type="ARBA" id="ARBA00004651"/>
    </source>
</evidence>
<gene>
    <name evidence="8" type="primary">chrA</name>
    <name evidence="8" type="ORF">GJQ55_05670</name>
</gene>
<evidence type="ECO:0000256" key="2">
    <source>
        <dbReference type="ARBA" id="ARBA00005262"/>
    </source>
</evidence>
<dbReference type="InterPro" id="IPR014047">
    <property type="entry name" value="Chr_Tranpt_l_chain"/>
</dbReference>
<dbReference type="RefSeq" id="WP_228346552.1">
    <property type="nucleotide sequence ID" value="NZ_CP046056.1"/>
</dbReference>
<feature type="transmembrane region" description="Helical" evidence="7">
    <location>
        <begin position="353"/>
        <end position="372"/>
    </location>
</feature>
<reference evidence="8 9" key="1">
    <citation type="submission" date="2019-11" db="EMBL/GenBank/DDBJ databases">
        <title>Venatorbacter sp. nov. a predator of Campylobacter and other Gram-negative bacteria.</title>
        <authorList>
            <person name="Saeedi A."/>
            <person name="Cummings N.J."/>
            <person name="Connerton I.F."/>
            <person name="Connerton P.L."/>
        </authorList>
    </citation>
    <scope>NUCLEOTIDE SEQUENCE [LARGE SCALE GENOMIC DNA]</scope>
    <source>
        <strain evidence="8">XL5</strain>
    </source>
</reference>
<feature type="transmembrane region" description="Helical" evidence="7">
    <location>
        <begin position="320"/>
        <end position="341"/>
    </location>
</feature>
<feature type="transmembrane region" description="Helical" evidence="7">
    <location>
        <begin position="12"/>
        <end position="31"/>
    </location>
</feature>
<evidence type="ECO:0000256" key="6">
    <source>
        <dbReference type="ARBA" id="ARBA00023136"/>
    </source>
</evidence>
<dbReference type="PANTHER" id="PTHR33567:SF3">
    <property type="entry name" value="CHROMATE ION TRANSPORTER (EUROFUNG)"/>
    <property type="match status" value="1"/>
</dbReference>
<dbReference type="PIRSF" id="PIRSF004810">
    <property type="entry name" value="ChrA"/>
    <property type="match status" value="1"/>
</dbReference>
<evidence type="ECO:0000256" key="7">
    <source>
        <dbReference type="SAM" id="Phobius"/>
    </source>
</evidence>
<dbReference type="InterPro" id="IPR003370">
    <property type="entry name" value="Chromate_transpt"/>
</dbReference>
<keyword evidence="6 7" id="KW-0472">Membrane</keyword>
<feature type="transmembrane region" description="Helical" evidence="7">
    <location>
        <begin position="51"/>
        <end position="71"/>
    </location>
</feature>
<keyword evidence="5 7" id="KW-1133">Transmembrane helix</keyword>
<dbReference type="Pfam" id="PF02417">
    <property type="entry name" value="Chromate_transp"/>
    <property type="match status" value="2"/>
</dbReference>
<evidence type="ECO:0000256" key="4">
    <source>
        <dbReference type="ARBA" id="ARBA00022692"/>
    </source>
</evidence>
<dbReference type="GO" id="GO:0005886">
    <property type="term" value="C:plasma membrane"/>
    <property type="evidence" value="ECO:0007669"/>
    <property type="project" value="UniProtKB-SubCell"/>
</dbReference>
<feature type="transmembrane region" description="Helical" evidence="7">
    <location>
        <begin position="255"/>
        <end position="277"/>
    </location>
</feature>
<dbReference type="KEGG" id="vcw:GJQ55_05670"/>
<evidence type="ECO:0000256" key="5">
    <source>
        <dbReference type="ARBA" id="ARBA00022989"/>
    </source>
</evidence>
<accession>A0A9X7YMW3</accession>
<keyword evidence="3" id="KW-1003">Cell membrane</keyword>
<comment type="similarity">
    <text evidence="2">Belongs to the chromate ion transporter (CHR) (TC 2.A.51) family.</text>
</comment>
<feature type="transmembrane region" description="Helical" evidence="7">
    <location>
        <begin position="225"/>
        <end position="243"/>
    </location>
</feature>
<name>A0A9X7YMW3_9GAMM</name>